<comment type="caution">
    <text evidence="2">The sequence shown here is derived from an EMBL/GenBank/DDBJ whole genome shotgun (WGS) entry which is preliminary data.</text>
</comment>
<keyword evidence="3" id="KW-1185">Reference proteome</keyword>
<feature type="compositionally biased region" description="Polar residues" evidence="1">
    <location>
        <begin position="83"/>
        <end position="95"/>
    </location>
</feature>
<feature type="region of interest" description="Disordered" evidence="1">
    <location>
        <begin position="26"/>
        <end position="95"/>
    </location>
</feature>
<accession>A0AAE1E5X2</accession>
<proteinExistence type="predicted"/>
<reference evidence="2" key="1">
    <citation type="journal article" date="2023" name="G3 (Bethesda)">
        <title>A reference genome for the long-term kleptoplast-retaining sea slug Elysia crispata morphotype clarki.</title>
        <authorList>
            <person name="Eastman K.E."/>
            <person name="Pendleton A.L."/>
            <person name="Shaikh M.A."/>
            <person name="Suttiyut T."/>
            <person name="Ogas R."/>
            <person name="Tomko P."/>
            <person name="Gavelis G."/>
            <person name="Widhalm J.R."/>
            <person name="Wisecaver J.H."/>
        </authorList>
    </citation>
    <scope>NUCLEOTIDE SEQUENCE</scope>
    <source>
        <strain evidence="2">ECLA1</strain>
    </source>
</reference>
<evidence type="ECO:0000256" key="1">
    <source>
        <dbReference type="SAM" id="MobiDB-lite"/>
    </source>
</evidence>
<dbReference type="EMBL" id="JAWDGP010001077">
    <property type="protein sequence ID" value="KAK3795182.1"/>
    <property type="molecule type" value="Genomic_DNA"/>
</dbReference>
<organism evidence="2 3">
    <name type="scientific">Elysia crispata</name>
    <name type="common">lettuce slug</name>
    <dbReference type="NCBI Taxonomy" id="231223"/>
    <lineage>
        <taxon>Eukaryota</taxon>
        <taxon>Metazoa</taxon>
        <taxon>Spiralia</taxon>
        <taxon>Lophotrochozoa</taxon>
        <taxon>Mollusca</taxon>
        <taxon>Gastropoda</taxon>
        <taxon>Heterobranchia</taxon>
        <taxon>Euthyneura</taxon>
        <taxon>Panpulmonata</taxon>
        <taxon>Sacoglossa</taxon>
        <taxon>Placobranchoidea</taxon>
        <taxon>Plakobranchidae</taxon>
        <taxon>Elysia</taxon>
    </lineage>
</organism>
<feature type="compositionally biased region" description="Basic and acidic residues" evidence="1">
    <location>
        <begin position="29"/>
        <end position="51"/>
    </location>
</feature>
<gene>
    <name evidence="2" type="ORF">RRG08_056245</name>
</gene>
<sequence length="95" mass="10831">MLMCSEKKYKVQSRQTISERLPTLFPECTRPEGKQRKNIRKSYETAVKDNQRTVPNAADLKDKRKEQESSSQDSLRRHGAASSIVSTFQPGTSTQ</sequence>
<protein>
    <submittedName>
        <fullName evidence="2">Uncharacterized protein</fullName>
    </submittedName>
</protein>
<name>A0AAE1E5X2_9GAST</name>
<evidence type="ECO:0000313" key="2">
    <source>
        <dbReference type="EMBL" id="KAK3795182.1"/>
    </source>
</evidence>
<dbReference type="Proteomes" id="UP001283361">
    <property type="component" value="Unassembled WGS sequence"/>
</dbReference>
<evidence type="ECO:0000313" key="3">
    <source>
        <dbReference type="Proteomes" id="UP001283361"/>
    </source>
</evidence>
<dbReference type="AlphaFoldDB" id="A0AAE1E5X2"/>
<feature type="compositionally biased region" description="Basic and acidic residues" evidence="1">
    <location>
        <begin position="59"/>
        <end position="68"/>
    </location>
</feature>